<dbReference type="GO" id="GO:0030313">
    <property type="term" value="C:cell envelope"/>
    <property type="evidence" value="ECO:0007669"/>
    <property type="project" value="TreeGrafter"/>
</dbReference>
<keyword evidence="3" id="KW-0170">Cobalt</keyword>
<dbReference type="PANTHER" id="PTHR30097:SF4">
    <property type="entry name" value="SLR6042 PROTEIN"/>
    <property type="match status" value="1"/>
</dbReference>
<dbReference type="PANTHER" id="PTHR30097">
    <property type="entry name" value="CATION EFFLUX SYSTEM PROTEIN CUSB"/>
    <property type="match status" value="1"/>
</dbReference>
<dbReference type="Pfam" id="PF25975">
    <property type="entry name" value="CzcB_C"/>
    <property type="match status" value="1"/>
</dbReference>
<evidence type="ECO:0000256" key="1">
    <source>
        <dbReference type="ARBA" id="ARBA00009477"/>
    </source>
</evidence>
<dbReference type="GO" id="GO:0015679">
    <property type="term" value="P:plasma membrane copper ion transport"/>
    <property type="evidence" value="ECO:0007669"/>
    <property type="project" value="TreeGrafter"/>
</dbReference>
<dbReference type="Pfam" id="PF25919">
    <property type="entry name" value="BSH_CusB"/>
    <property type="match status" value="1"/>
</dbReference>
<name>A0A931J979_9BURK</name>
<dbReference type="InterPro" id="IPR058649">
    <property type="entry name" value="CzcB_C"/>
</dbReference>
<evidence type="ECO:0000259" key="6">
    <source>
        <dbReference type="Pfam" id="PF25919"/>
    </source>
</evidence>
<dbReference type="InterPro" id="IPR051909">
    <property type="entry name" value="MFP_Cation_Efflux"/>
</dbReference>
<dbReference type="InterPro" id="IPR006143">
    <property type="entry name" value="RND_pump_MFP"/>
</dbReference>
<dbReference type="AlphaFoldDB" id="A0A931J979"/>
<dbReference type="Proteomes" id="UP000613266">
    <property type="component" value="Unassembled WGS sequence"/>
</dbReference>
<organism evidence="8 9">
    <name type="scientific">Inhella proteolytica</name>
    <dbReference type="NCBI Taxonomy" id="2795029"/>
    <lineage>
        <taxon>Bacteria</taxon>
        <taxon>Pseudomonadati</taxon>
        <taxon>Pseudomonadota</taxon>
        <taxon>Betaproteobacteria</taxon>
        <taxon>Burkholderiales</taxon>
        <taxon>Sphaerotilaceae</taxon>
        <taxon>Inhella</taxon>
    </lineage>
</organism>
<dbReference type="NCBIfam" id="TIGR01730">
    <property type="entry name" value="RND_mfp"/>
    <property type="match status" value="1"/>
</dbReference>
<comment type="caution">
    <text evidence="8">The sequence shown here is derived from an EMBL/GenBank/DDBJ whole genome shotgun (WGS) entry which is preliminary data.</text>
</comment>
<feature type="domain" description="CusB-like barrel-sandwich hybrid" evidence="6">
    <location>
        <begin position="135"/>
        <end position="273"/>
    </location>
</feature>
<evidence type="ECO:0000313" key="9">
    <source>
        <dbReference type="Proteomes" id="UP000613266"/>
    </source>
</evidence>
<accession>A0A931J979</accession>
<keyword evidence="2" id="KW-0813">Transport</keyword>
<dbReference type="FunFam" id="2.40.420.20:FF:000006">
    <property type="entry name" value="RND family efflux transporter MFP subunit"/>
    <property type="match status" value="1"/>
</dbReference>
<dbReference type="GO" id="GO:0046872">
    <property type="term" value="F:metal ion binding"/>
    <property type="evidence" value="ECO:0007669"/>
    <property type="project" value="InterPro"/>
</dbReference>
<dbReference type="InterPro" id="IPR058790">
    <property type="entry name" value="BSH_CusB"/>
</dbReference>
<protein>
    <submittedName>
        <fullName evidence="8">Efflux RND transporter periplasmic adaptor subunit</fullName>
    </submittedName>
</protein>
<dbReference type="Gene3D" id="2.40.420.20">
    <property type="match status" value="1"/>
</dbReference>
<dbReference type="RefSeq" id="WP_198112463.1">
    <property type="nucleotide sequence ID" value="NZ_JAEDAK010000014.1"/>
</dbReference>
<evidence type="ECO:0000313" key="8">
    <source>
        <dbReference type="EMBL" id="MBH9578692.1"/>
    </source>
</evidence>
<gene>
    <name evidence="8" type="ORF">I7X39_17505</name>
</gene>
<proteinExistence type="inferred from homology"/>
<dbReference type="EMBL" id="JAEDAK010000014">
    <property type="protein sequence ID" value="MBH9578692.1"/>
    <property type="molecule type" value="Genomic_DNA"/>
</dbReference>
<dbReference type="GO" id="GO:0022857">
    <property type="term" value="F:transmembrane transporter activity"/>
    <property type="evidence" value="ECO:0007669"/>
    <property type="project" value="InterPro"/>
</dbReference>
<feature type="domain" description="Heavy metal binding" evidence="5">
    <location>
        <begin position="52"/>
        <end position="77"/>
    </location>
</feature>
<comment type="similarity">
    <text evidence="1">Belongs to the membrane fusion protein (MFP) (TC 8.A.1) family.</text>
</comment>
<sequence length="453" mass="47940">MHSTRRRWGLVLGASALLGAGFALGRRSAPLQAAGLPATAAATATAPARKRWTCPMHPHVDQSAPGECPICGMELVPRDAAGLQASTTAPSLHLSEQVQQNSGVRVEGVEPKPWAPKLWVTGQVLADERRALTLAPKVEGWAKRLGVAGVGQPVRRGQMLVEIFSPELQLRQREYLEILSRRDTLQAQAGSMKAAPGGGTNPDMMLGSVARERFRMRNRLLAADLPPALVDELEASRRVRDVVPVLAPHDGVVSALNVREGAYVMPAQVMLEVGGVQAAWVEVLLTAEQLGQLKPQATLRVRSSVDPHTAVQLPIEPVAAVLSTGSRMARVRAPLQGTRAASAAFPVGSLVEGEIVLPARQALVIPADAVIHSGRGSFVFLETQPQHFARRAVRVGPVVEGQVEVLEGLHAGERLVVNGQFLLSAEMGGQAQDDASPAAMAASAPAHHAMGGH</sequence>
<dbReference type="InterPro" id="IPR045800">
    <property type="entry name" value="HMBD"/>
</dbReference>
<feature type="domain" description="CzcB-like C-terminal circularly permuted SH3-like" evidence="7">
    <location>
        <begin position="364"/>
        <end position="423"/>
    </location>
</feature>
<keyword evidence="9" id="KW-1185">Reference proteome</keyword>
<reference evidence="8" key="1">
    <citation type="submission" date="2020-12" db="EMBL/GenBank/DDBJ databases">
        <title>The genome sequence of Inhella sp. 1Y17.</title>
        <authorList>
            <person name="Liu Y."/>
        </authorList>
    </citation>
    <scope>NUCLEOTIDE SEQUENCE</scope>
    <source>
        <strain evidence="8">1Y17</strain>
    </source>
</reference>
<dbReference type="GO" id="GO:0016020">
    <property type="term" value="C:membrane"/>
    <property type="evidence" value="ECO:0007669"/>
    <property type="project" value="InterPro"/>
</dbReference>
<dbReference type="Pfam" id="PF19335">
    <property type="entry name" value="HMBD"/>
    <property type="match status" value="1"/>
</dbReference>
<dbReference type="GO" id="GO:0060003">
    <property type="term" value="P:copper ion export"/>
    <property type="evidence" value="ECO:0007669"/>
    <property type="project" value="TreeGrafter"/>
</dbReference>
<evidence type="ECO:0000256" key="3">
    <source>
        <dbReference type="ARBA" id="ARBA00023285"/>
    </source>
</evidence>
<evidence type="ECO:0000259" key="7">
    <source>
        <dbReference type="Pfam" id="PF25975"/>
    </source>
</evidence>
<evidence type="ECO:0000256" key="4">
    <source>
        <dbReference type="SAM" id="MobiDB-lite"/>
    </source>
</evidence>
<feature type="region of interest" description="Disordered" evidence="4">
    <location>
        <begin position="434"/>
        <end position="453"/>
    </location>
</feature>
<evidence type="ECO:0000259" key="5">
    <source>
        <dbReference type="Pfam" id="PF19335"/>
    </source>
</evidence>
<evidence type="ECO:0000256" key="2">
    <source>
        <dbReference type="ARBA" id="ARBA00022448"/>
    </source>
</evidence>